<dbReference type="InterPro" id="IPR013762">
    <property type="entry name" value="Integrase-like_cat_sf"/>
</dbReference>
<keyword evidence="2" id="KW-0233">DNA recombination</keyword>
<gene>
    <name evidence="4" type="ORF">CVT23_20920</name>
</gene>
<dbReference type="Gene3D" id="1.10.443.10">
    <property type="entry name" value="Intergrase catalytic core"/>
    <property type="match status" value="1"/>
</dbReference>
<evidence type="ECO:0000313" key="4">
    <source>
        <dbReference type="EMBL" id="PJK27677.1"/>
    </source>
</evidence>
<dbReference type="PANTHER" id="PTHR30349:SF64">
    <property type="entry name" value="PROPHAGE INTEGRASE INTD-RELATED"/>
    <property type="match status" value="1"/>
</dbReference>
<dbReference type="PANTHER" id="PTHR30349">
    <property type="entry name" value="PHAGE INTEGRASE-RELATED"/>
    <property type="match status" value="1"/>
</dbReference>
<reference evidence="4 5" key="1">
    <citation type="submission" date="2017-11" db="EMBL/GenBank/DDBJ databases">
        <title>Draft genome sequence of Rhizobiales bacterium SY3-13.</title>
        <authorList>
            <person name="Sun C."/>
        </authorList>
    </citation>
    <scope>NUCLEOTIDE SEQUENCE [LARGE SCALE GENOMIC DNA]</scope>
    <source>
        <strain evidence="4 5">SY3-13</strain>
    </source>
</reference>
<sequence>MANWSLYDDAGHRKYLSIKERTGFIHAARKEPAEVAAFCLTVAYTGCRLSEALNLTRDRVDLVERVVVLETLKKRRHGVYRAVPIPSAMSRRLGNLLRKLPPDQALLWPWCRMTGYRRIKAVMERGGIEGPYASPKGLRHAFAISALEKGVPLNLVQKWLGHSDIATTAIYGNAVGLEEREIASRMWGRD</sequence>
<dbReference type="PROSITE" id="PS51898">
    <property type="entry name" value="TYR_RECOMBINASE"/>
    <property type="match status" value="1"/>
</dbReference>
<protein>
    <submittedName>
        <fullName evidence="4">Integrase</fullName>
    </submittedName>
</protein>
<keyword evidence="1" id="KW-0229">DNA integration</keyword>
<dbReference type="OrthoDB" id="9801717at2"/>
<dbReference type="RefSeq" id="WP_109792420.1">
    <property type="nucleotide sequence ID" value="NZ_PHIG01000059.1"/>
</dbReference>
<dbReference type="SUPFAM" id="SSF56349">
    <property type="entry name" value="DNA breaking-rejoining enzymes"/>
    <property type="match status" value="1"/>
</dbReference>
<name>A0A2M9FW46_9PROT</name>
<evidence type="ECO:0000256" key="2">
    <source>
        <dbReference type="ARBA" id="ARBA00023172"/>
    </source>
</evidence>
<keyword evidence="5" id="KW-1185">Reference proteome</keyword>
<proteinExistence type="predicted"/>
<dbReference type="EMBL" id="PHIG01000059">
    <property type="protein sequence ID" value="PJK27677.1"/>
    <property type="molecule type" value="Genomic_DNA"/>
</dbReference>
<dbReference type="InterPro" id="IPR002104">
    <property type="entry name" value="Integrase_catalytic"/>
</dbReference>
<dbReference type="GO" id="GO:0015074">
    <property type="term" value="P:DNA integration"/>
    <property type="evidence" value="ECO:0007669"/>
    <property type="project" value="UniProtKB-KW"/>
</dbReference>
<dbReference type="InterPro" id="IPR011010">
    <property type="entry name" value="DNA_brk_join_enz"/>
</dbReference>
<evidence type="ECO:0000313" key="5">
    <source>
        <dbReference type="Proteomes" id="UP000229498"/>
    </source>
</evidence>
<organism evidence="4 5">
    <name type="scientific">Minwuia thermotolerans</name>
    <dbReference type="NCBI Taxonomy" id="2056226"/>
    <lineage>
        <taxon>Bacteria</taxon>
        <taxon>Pseudomonadati</taxon>
        <taxon>Pseudomonadota</taxon>
        <taxon>Alphaproteobacteria</taxon>
        <taxon>Minwuiales</taxon>
        <taxon>Minwuiaceae</taxon>
        <taxon>Minwuia</taxon>
    </lineage>
</organism>
<dbReference type="Pfam" id="PF00589">
    <property type="entry name" value="Phage_integrase"/>
    <property type="match status" value="1"/>
</dbReference>
<feature type="domain" description="Tyr recombinase" evidence="3">
    <location>
        <begin position="11"/>
        <end position="184"/>
    </location>
</feature>
<dbReference type="Proteomes" id="UP000229498">
    <property type="component" value="Unassembled WGS sequence"/>
</dbReference>
<dbReference type="CDD" id="cd00397">
    <property type="entry name" value="DNA_BRE_C"/>
    <property type="match status" value="1"/>
</dbReference>
<dbReference type="InterPro" id="IPR050090">
    <property type="entry name" value="Tyrosine_recombinase_XerCD"/>
</dbReference>
<evidence type="ECO:0000259" key="3">
    <source>
        <dbReference type="PROSITE" id="PS51898"/>
    </source>
</evidence>
<accession>A0A2M9FW46</accession>
<dbReference type="AlphaFoldDB" id="A0A2M9FW46"/>
<dbReference type="GO" id="GO:0006310">
    <property type="term" value="P:DNA recombination"/>
    <property type="evidence" value="ECO:0007669"/>
    <property type="project" value="UniProtKB-KW"/>
</dbReference>
<dbReference type="GO" id="GO:0003677">
    <property type="term" value="F:DNA binding"/>
    <property type="evidence" value="ECO:0007669"/>
    <property type="project" value="InterPro"/>
</dbReference>
<comment type="caution">
    <text evidence="4">The sequence shown here is derived from an EMBL/GenBank/DDBJ whole genome shotgun (WGS) entry which is preliminary data.</text>
</comment>
<evidence type="ECO:0000256" key="1">
    <source>
        <dbReference type="ARBA" id="ARBA00022908"/>
    </source>
</evidence>